<keyword evidence="1" id="KW-1133">Transmembrane helix</keyword>
<dbReference type="RefSeq" id="WP_072008863.1">
    <property type="nucleotide sequence ID" value="NZ_CAWLUD010000047.1"/>
</dbReference>
<dbReference type="InterPro" id="IPR022553">
    <property type="entry name" value="DUF2645"/>
</dbReference>
<accession>A0A081RV52</accession>
<proteinExistence type="predicted"/>
<evidence type="ECO:0008006" key="4">
    <source>
        <dbReference type="Google" id="ProtNLM"/>
    </source>
</evidence>
<protein>
    <recommendedName>
        <fullName evidence="4">Inner membrane protein YjeO</fullName>
    </recommendedName>
</protein>
<sequence>MSRLAIALALNISYAIFCALFIFLMSYLEEEHYVVGKDLNNMCATYRALLNDNRDLFAPTCLLIISPLIYATARKRFKSRSLNIITFTLLGYWIWRFFIRLMVCI</sequence>
<comment type="caution">
    <text evidence="2">The sequence shown here is derived from an EMBL/GenBank/DDBJ whole genome shotgun (WGS) entry which is preliminary data.</text>
</comment>
<feature type="transmembrane region" description="Helical" evidence="1">
    <location>
        <begin position="85"/>
        <end position="103"/>
    </location>
</feature>
<evidence type="ECO:0000313" key="2">
    <source>
        <dbReference type="EMBL" id="KER02555.1"/>
    </source>
</evidence>
<evidence type="ECO:0000256" key="1">
    <source>
        <dbReference type="SAM" id="Phobius"/>
    </source>
</evidence>
<name>A0A081RV52_PHOTE</name>
<gene>
    <name evidence="2" type="ORF">MEG1DRAFT_02819</name>
</gene>
<feature type="transmembrane region" description="Helical" evidence="1">
    <location>
        <begin position="56"/>
        <end position="73"/>
    </location>
</feature>
<evidence type="ECO:0000313" key="3">
    <source>
        <dbReference type="Proteomes" id="UP000028002"/>
    </source>
</evidence>
<dbReference type="Proteomes" id="UP000028002">
    <property type="component" value="Unassembled WGS sequence"/>
</dbReference>
<dbReference type="AlphaFoldDB" id="A0A081RV52"/>
<keyword evidence="1" id="KW-0812">Transmembrane</keyword>
<dbReference type="Pfam" id="PF10840">
    <property type="entry name" value="DUF2645"/>
    <property type="match status" value="1"/>
</dbReference>
<keyword evidence="1" id="KW-0472">Membrane</keyword>
<dbReference type="EMBL" id="JGVH01000047">
    <property type="protein sequence ID" value="KER02555.1"/>
    <property type="molecule type" value="Genomic_DNA"/>
</dbReference>
<organism evidence="2 3">
    <name type="scientific">Photorhabdus temperata subsp. temperata Meg1</name>
    <dbReference type="NCBI Taxonomy" id="1393735"/>
    <lineage>
        <taxon>Bacteria</taxon>
        <taxon>Pseudomonadati</taxon>
        <taxon>Pseudomonadota</taxon>
        <taxon>Gammaproteobacteria</taxon>
        <taxon>Enterobacterales</taxon>
        <taxon>Morganellaceae</taxon>
        <taxon>Photorhabdus</taxon>
    </lineage>
</organism>
<reference evidence="2 3" key="1">
    <citation type="submission" date="2014-03" db="EMBL/GenBank/DDBJ databases">
        <title>Draft Genome of Photorhabdus temperata Meg1.</title>
        <authorList>
            <person name="Hurst S.G.IV."/>
            <person name="Morris K."/>
            <person name="Thomas K."/>
            <person name="Tisa L.S."/>
        </authorList>
    </citation>
    <scope>NUCLEOTIDE SEQUENCE [LARGE SCALE GENOMIC DNA]</scope>
    <source>
        <strain evidence="2 3">Meg1</strain>
    </source>
</reference>
<feature type="transmembrane region" description="Helical" evidence="1">
    <location>
        <begin position="7"/>
        <end position="28"/>
    </location>
</feature>